<dbReference type="Pfam" id="PF05354">
    <property type="entry name" value="Phage_attach"/>
    <property type="match status" value="1"/>
</dbReference>
<keyword evidence="2" id="KW-1185">Reference proteome</keyword>
<organism evidence="1 2">
    <name type="scientific">Dethiosulfovibrio marinus</name>
    <dbReference type="NCBI Taxonomy" id="133532"/>
    <lineage>
        <taxon>Bacteria</taxon>
        <taxon>Thermotogati</taxon>
        <taxon>Synergistota</taxon>
        <taxon>Synergistia</taxon>
        <taxon>Synergistales</taxon>
        <taxon>Dethiosulfovibrionaceae</taxon>
        <taxon>Dethiosulfovibrio</taxon>
    </lineage>
</organism>
<name>A0ABS9ETC4_9BACT</name>
<sequence>MGSFRDHLTSTVEALFKGDWADTVVYNGSEIRAIIRKGRTATDGTGFGSDGSSTEGTLRIRLSDVDPCEGDEVLEADGKVWSVVREISRSMTTALLEIRTDRSFL</sequence>
<accession>A0ABS9ETC4</accession>
<evidence type="ECO:0000313" key="2">
    <source>
        <dbReference type="Proteomes" id="UP001200430"/>
    </source>
</evidence>
<reference evidence="1 2" key="1">
    <citation type="submission" date="2022-01" db="EMBL/GenBank/DDBJ databases">
        <title>Dethiosulfovibrio faecalis sp. nov., a novel proteolytic, non-sulfur-reducing bacterium isolated from a marine aquaculture solid waste bioreactor.</title>
        <authorList>
            <person name="Grabowski S."/>
            <person name="Apolinario E."/>
            <person name="Schneider N."/>
            <person name="Marshall C.W."/>
            <person name="Sowers K.R."/>
        </authorList>
    </citation>
    <scope>NUCLEOTIDE SEQUENCE [LARGE SCALE GENOMIC DNA]</scope>
    <source>
        <strain evidence="1 2">DSM 12537</strain>
    </source>
</reference>
<protein>
    <submittedName>
        <fullName evidence="1">Uncharacterized protein</fullName>
    </submittedName>
</protein>
<evidence type="ECO:0000313" key="1">
    <source>
        <dbReference type="EMBL" id="MCF4143105.1"/>
    </source>
</evidence>
<dbReference type="RefSeq" id="WP_236099809.1">
    <property type="nucleotide sequence ID" value="NZ_JAKGUD010000010.1"/>
</dbReference>
<dbReference type="Proteomes" id="UP001200430">
    <property type="component" value="Unassembled WGS sequence"/>
</dbReference>
<comment type="caution">
    <text evidence="1">The sequence shown here is derived from an EMBL/GenBank/DDBJ whole genome shotgun (WGS) entry which is preliminary data.</text>
</comment>
<dbReference type="EMBL" id="JAKGUD010000010">
    <property type="protein sequence ID" value="MCF4143105.1"/>
    <property type="molecule type" value="Genomic_DNA"/>
</dbReference>
<proteinExistence type="predicted"/>
<gene>
    <name evidence="1" type="ORF">L2W38_09805</name>
</gene>
<dbReference type="InterPro" id="IPR008018">
    <property type="entry name" value="Phage_tail_attach_FII"/>
</dbReference>